<feature type="compositionally biased region" description="Polar residues" evidence="1">
    <location>
        <begin position="300"/>
        <end position="314"/>
    </location>
</feature>
<dbReference type="PANTHER" id="PTHR38696:SF1">
    <property type="entry name" value="MEDIATOR OF RNA POLYMERASE II TRANSCRIPTION SUBUNIT 13"/>
    <property type="match status" value="1"/>
</dbReference>
<feature type="compositionally biased region" description="Polar residues" evidence="1">
    <location>
        <begin position="134"/>
        <end position="158"/>
    </location>
</feature>
<feature type="region of interest" description="Disordered" evidence="1">
    <location>
        <begin position="133"/>
        <end position="162"/>
    </location>
</feature>
<feature type="compositionally biased region" description="Polar residues" evidence="1">
    <location>
        <begin position="649"/>
        <end position="673"/>
    </location>
</feature>
<gene>
    <name evidence="2" type="ORF">AAE3_LOCUS8793</name>
</gene>
<keyword evidence="3" id="KW-1185">Reference proteome</keyword>
<comment type="caution">
    <text evidence="2">The sequence shown here is derived from an EMBL/GenBank/DDBJ whole genome shotgun (WGS) entry which is preliminary data.</text>
</comment>
<dbReference type="Proteomes" id="UP000467700">
    <property type="component" value="Unassembled WGS sequence"/>
</dbReference>
<evidence type="ECO:0000313" key="3">
    <source>
        <dbReference type="Proteomes" id="UP000467700"/>
    </source>
</evidence>
<feature type="compositionally biased region" description="Polar residues" evidence="1">
    <location>
        <begin position="332"/>
        <end position="345"/>
    </location>
</feature>
<protein>
    <submittedName>
        <fullName evidence="2">Uncharacterized protein</fullName>
    </submittedName>
</protein>
<name>A0A8S0WE73_CYCAE</name>
<feature type="region of interest" description="Disordered" evidence="1">
    <location>
        <begin position="300"/>
        <end position="353"/>
    </location>
</feature>
<organism evidence="2 3">
    <name type="scientific">Cyclocybe aegerita</name>
    <name type="common">Black poplar mushroom</name>
    <name type="synonym">Agrocybe aegerita</name>
    <dbReference type="NCBI Taxonomy" id="1973307"/>
    <lineage>
        <taxon>Eukaryota</taxon>
        <taxon>Fungi</taxon>
        <taxon>Dikarya</taxon>
        <taxon>Basidiomycota</taxon>
        <taxon>Agaricomycotina</taxon>
        <taxon>Agaricomycetes</taxon>
        <taxon>Agaricomycetidae</taxon>
        <taxon>Agaricales</taxon>
        <taxon>Agaricineae</taxon>
        <taxon>Bolbitiaceae</taxon>
        <taxon>Cyclocybe</taxon>
    </lineage>
</organism>
<dbReference type="EMBL" id="CACVBS010000055">
    <property type="protein sequence ID" value="CAA7266600.1"/>
    <property type="molecule type" value="Genomic_DNA"/>
</dbReference>
<accession>A0A8S0WE73</accession>
<evidence type="ECO:0000256" key="1">
    <source>
        <dbReference type="SAM" id="MobiDB-lite"/>
    </source>
</evidence>
<feature type="compositionally biased region" description="Basic and acidic residues" evidence="1">
    <location>
        <begin position="445"/>
        <end position="458"/>
    </location>
</feature>
<reference evidence="2 3" key="1">
    <citation type="submission" date="2020-01" db="EMBL/GenBank/DDBJ databases">
        <authorList>
            <person name="Gupta K D."/>
        </authorList>
    </citation>
    <scope>NUCLEOTIDE SEQUENCE [LARGE SCALE GENOMIC DNA]</scope>
</reference>
<feature type="region of interest" description="Disordered" evidence="1">
    <location>
        <begin position="424"/>
        <end position="748"/>
    </location>
</feature>
<dbReference type="AlphaFoldDB" id="A0A8S0WE73"/>
<dbReference type="OrthoDB" id="3358646at2759"/>
<feature type="compositionally biased region" description="Basic and acidic residues" evidence="1">
    <location>
        <begin position="526"/>
        <end position="538"/>
    </location>
</feature>
<evidence type="ECO:0000313" key="2">
    <source>
        <dbReference type="EMBL" id="CAA7266600.1"/>
    </source>
</evidence>
<dbReference type="PANTHER" id="PTHR38696">
    <property type="entry name" value="MEDIATOR OF RNA POLYMERASE II TRANSCRIPTION SUBUNIT 13"/>
    <property type="match status" value="1"/>
</dbReference>
<sequence>MSSPPPEPLFTPRKEFIRDQQPQTRNTFALLALSSANCVRLYSFSAAAAAAVRRLLEQTLPILMVREDTVQNLCEYTVDGKPWANAKSVATEKLLVDIIALIYQCGYTYLSTIDYGREADDRLAMAFSKADINPPSSRTATPLPPSSLTARNDSSRSSLGEKPKARRIPFALSFSSVTLMRVISPPLHLTPAILQAVRGSWPRGVVSEKKVGENSYEFKLKGYGWFQQDTFATDSLQHILALLTSLDSHSFSLLTSISLTNRSRVKDLWIFTGPGPEDGTEVLENVLNASQPSLKRTLLTAGTSSESQPNAQQQQHRRLATEPLPPIPHSPNPQHTRAATDSSLRPNFPAQPHVLRKPAPRAQIPVSVVQDSDLPEQQQQPLIRAPMPSTISTGVENMTGVGSGGGRTPDVFYDTPPFSANSQTHFSLPVPVSPSPRPMRNVPTDVERPLRPVSDRAKTPPLLISRSPPPSPPRGSSSPHNSKPSTPIVESGPSPPLLGGGAFRDSAFSSSSGATVEIPIQWTGPLKEEFKFDQEKPPRLKSSRLSSTPMFPGGWQPTPIAEKAEDETGIPAPPVQQTQQTTPIHELDSRIESPEIMQPDVALRKSEAALVGIIQSTSSPPPVPSMHQPERKDTTASSPGGKGWVLVNVDNNAVNGTAQQAATNSEPQATSSPEGPIPGSPKPNGVAKPNTPVPEQASPAAKAIVIIDAMESKHKKSQSASKNKEEGSSGLKRFFSLSRKNSVRGPKK</sequence>
<proteinExistence type="predicted"/>